<gene>
    <name evidence="1" type="ORF">GCM10009747_02050</name>
</gene>
<dbReference type="EMBL" id="BAAANH010000001">
    <property type="protein sequence ID" value="GAA1748500.1"/>
    <property type="molecule type" value="Genomic_DNA"/>
</dbReference>
<evidence type="ECO:0000313" key="2">
    <source>
        <dbReference type="Proteomes" id="UP001500506"/>
    </source>
</evidence>
<dbReference type="Pfam" id="PF13830">
    <property type="entry name" value="DUF4192"/>
    <property type="match status" value="1"/>
</dbReference>
<dbReference type="InterPro" id="IPR025447">
    <property type="entry name" value="DUF4192"/>
</dbReference>
<protein>
    <recommendedName>
        <fullName evidence="3">DUF4192 family protein</fullName>
    </recommendedName>
</protein>
<organism evidence="1 2">
    <name type="scientific">Agromyces humatus</name>
    <dbReference type="NCBI Taxonomy" id="279573"/>
    <lineage>
        <taxon>Bacteria</taxon>
        <taxon>Bacillati</taxon>
        <taxon>Actinomycetota</taxon>
        <taxon>Actinomycetes</taxon>
        <taxon>Micrococcales</taxon>
        <taxon>Microbacteriaceae</taxon>
        <taxon>Agromyces</taxon>
    </lineage>
</organism>
<comment type="caution">
    <text evidence="1">The sequence shown here is derived from an EMBL/GenBank/DDBJ whole genome shotgun (WGS) entry which is preliminary data.</text>
</comment>
<sequence>MTTIIRAASAHDFLALVPSLAGFRPDRSLVCVAFEGNRTVGVLRHDLPSRARDRAALVSVVVGTLCRMPGVDAVVPVLYTDRTFESEGGIPERRLAEQLIRRAEQAGFVVRDALCRAADAWGSYLDRETPVSGHPLGMIDANPVTEQAPDAADALDAPGAGGVLPAPDGRVALRIAEALERFTDAEPGDAVFERLGDDIDPVELVESLVSGEPARQPALRLAWFLHLAARPAFRDGMMLQFAFGPVIGAAAHDDAIATAERADVSGESLDELVRREVAEGEHDEVSELLSRLLLGQSTLRPERARVERALELLRPLIANAPEADRVGPLCIAAWLSWSVGRGSAAGAFLDRAVELDPAHSMAGLLATFMGSGALPEWAFVRPAAEAASIGAGRS</sequence>
<evidence type="ECO:0000313" key="1">
    <source>
        <dbReference type="EMBL" id="GAA1748500.1"/>
    </source>
</evidence>
<dbReference type="Proteomes" id="UP001500506">
    <property type="component" value="Unassembled WGS sequence"/>
</dbReference>
<evidence type="ECO:0008006" key="3">
    <source>
        <dbReference type="Google" id="ProtNLM"/>
    </source>
</evidence>
<proteinExistence type="predicted"/>
<name>A0ABN2K559_9MICO</name>
<dbReference type="RefSeq" id="WP_232496664.1">
    <property type="nucleotide sequence ID" value="NZ_BAAANH010000001.1"/>
</dbReference>
<keyword evidence="2" id="KW-1185">Reference proteome</keyword>
<accession>A0ABN2K559</accession>
<reference evidence="1 2" key="1">
    <citation type="journal article" date="2019" name="Int. J. Syst. Evol. Microbiol.">
        <title>The Global Catalogue of Microorganisms (GCM) 10K type strain sequencing project: providing services to taxonomists for standard genome sequencing and annotation.</title>
        <authorList>
            <consortium name="The Broad Institute Genomics Platform"/>
            <consortium name="The Broad Institute Genome Sequencing Center for Infectious Disease"/>
            <person name="Wu L."/>
            <person name="Ma J."/>
        </authorList>
    </citation>
    <scope>NUCLEOTIDE SEQUENCE [LARGE SCALE GENOMIC DNA]</scope>
    <source>
        <strain evidence="1 2">JCM 14319</strain>
    </source>
</reference>